<keyword evidence="5" id="KW-0411">Iron-sulfur</keyword>
<evidence type="ECO:0000256" key="3">
    <source>
        <dbReference type="ARBA" id="ARBA00022723"/>
    </source>
</evidence>
<keyword evidence="2" id="KW-0001">2Fe-2S</keyword>
<dbReference type="EMBL" id="CP037968">
    <property type="protein sequence ID" value="QYZ79517.1"/>
    <property type="molecule type" value="Genomic_DNA"/>
</dbReference>
<name>A0A8G1EH20_9EURY</name>
<comment type="similarity">
    <text evidence="1">Belongs to the complex I 24 kDa subunit family.</text>
</comment>
<dbReference type="PANTHER" id="PTHR43342:SF1">
    <property type="entry name" value="BIFURCATING [FEFE] HYDROGENASE GAMMA SUBUNIT"/>
    <property type="match status" value="1"/>
</dbReference>
<comment type="cofactor">
    <cofactor evidence="6">
        <name>[2Fe-2S] cluster</name>
        <dbReference type="ChEBI" id="CHEBI:190135"/>
    </cofactor>
</comment>
<dbReference type="InterPro" id="IPR036249">
    <property type="entry name" value="Thioredoxin-like_sf"/>
</dbReference>
<keyword evidence="8" id="KW-1185">Reference proteome</keyword>
<gene>
    <name evidence="7" type="ORF">E2N92_08785</name>
</gene>
<dbReference type="Pfam" id="PF01257">
    <property type="entry name" value="2Fe-2S_thioredx"/>
    <property type="match status" value="1"/>
</dbReference>
<dbReference type="PANTHER" id="PTHR43342">
    <property type="entry name" value="NADH-QUINONE OXIDOREDUCTASE, E SUBUNIT"/>
    <property type="match status" value="1"/>
</dbReference>
<dbReference type="Gene3D" id="1.10.10.1590">
    <property type="entry name" value="NADH-quinone oxidoreductase subunit E"/>
    <property type="match status" value="1"/>
</dbReference>
<accession>A0A8G1EH20</accession>
<evidence type="ECO:0000256" key="2">
    <source>
        <dbReference type="ARBA" id="ARBA00022714"/>
    </source>
</evidence>
<dbReference type="KEGG" id="mfk:E2N92_08785"/>
<dbReference type="SUPFAM" id="SSF52833">
    <property type="entry name" value="Thioredoxin-like"/>
    <property type="match status" value="1"/>
</dbReference>
<dbReference type="Gene3D" id="3.40.30.10">
    <property type="entry name" value="Glutaredoxin"/>
    <property type="match status" value="1"/>
</dbReference>
<dbReference type="PIRSF" id="PIRSF000216">
    <property type="entry name" value="NADH_DH_24kDa"/>
    <property type="match status" value="1"/>
</dbReference>
<evidence type="ECO:0000256" key="4">
    <source>
        <dbReference type="ARBA" id="ARBA00023004"/>
    </source>
</evidence>
<dbReference type="GO" id="GO:0016491">
    <property type="term" value="F:oxidoreductase activity"/>
    <property type="evidence" value="ECO:0007669"/>
    <property type="project" value="InterPro"/>
</dbReference>
<dbReference type="GO" id="GO:0051537">
    <property type="term" value="F:2 iron, 2 sulfur cluster binding"/>
    <property type="evidence" value="ECO:0007669"/>
    <property type="project" value="UniProtKB-KW"/>
</dbReference>
<dbReference type="InterPro" id="IPR041921">
    <property type="entry name" value="NuoE_N"/>
</dbReference>
<dbReference type="InterPro" id="IPR042128">
    <property type="entry name" value="NuoE_dom"/>
</dbReference>
<proteinExistence type="inferred from homology"/>
<dbReference type="InterPro" id="IPR002023">
    <property type="entry name" value="NuoE-like"/>
</dbReference>
<dbReference type="OrthoDB" id="70332at2157"/>
<dbReference type="Proteomes" id="UP000826709">
    <property type="component" value="Chromosome"/>
</dbReference>
<keyword evidence="3" id="KW-0479">Metal-binding</keyword>
<dbReference type="GO" id="GO:0046872">
    <property type="term" value="F:metal ion binding"/>
    <property type="evidence" value="ECO:0007669"/>
    <property type="project" value="UniProtKB-KW"/>
</dbReference>
<evidence type="ECO:0000256" key="5">
    <source>
        <dbReference type="ARBA" id="ARBA00023014"/>
    </source>
</evidence>
<evidence type="ECO:0000313" key="7">
    <source>
        <dbReference type="EMBL" id="QYZ79517.1"/>
    </source>
</evidence>
<reference evidence="7" key="1">
    <citation type="journal article" date="2005" name="Int. J. Syst. Evol. Microbiol.">
        <title>Methanofollis formosanus sp. nov., isolated from a fish pond.</title>
        <authorList>
            <person name="Wu S.Y."/>
            <person name="Chen S.C."/>
            <person name="Lai M.C."/>
        </authorList>
    </citation>
    <scope>NUCLEOTIDE SEQUENCE</scope>
    <source>
        <strain evidence="7">ML15</strain>
    </source>
</reference>
<sequence>MTGGVGDQTALQEILGAYPRDPRHLLAALQDIQAEYNYLSVESMKEVAVYLGVPESQVFSVATFYKALSLVPLGKKVIKVCAGTACHLRGAPRLVEAVEGALGIRDGETTADGQFTLQTVNCVGACAMAPVVVVNERVYGKMGIADIPAMIEKEREDEAEE</sequence>
<protein>
    <submittedName>
        <fullName evidence="7">NAD(P)H-dependent oxidoreductase subunit E</fullName>
    </submittedName>
</protein>
<evidence type="ECO:0000256" key="6">
    <source>
        <dbReference type="ARBA" id="ARBA00034078"/>
    </source>
</evidence>
<dbReference type="AlphaFoldDB" id="A0A8G1EH20"/>
<dbReference type="RefSeq" id="WP_220680825.1">
    <property type="nucleotide sequence ID" value="NZ_CP037968.1"/>
</dbReference>
<dbReference type="CDD" id="cd03064">
    <property type="entry name" value="TRX_Fd_NuoE"/>
    <property type="match status" value="1"/>
</dbReference>
<keyword evidence="4" id="KW-0408">Iron</keyword>
<evidence type="ECO:0000256" key="1">
    <source>
        <dbReference type="ARBA" id="ARBA00010643"/>
    </source>
</evidence>
<evidence type="ECO:0000313" key="8">
    <source>
        <dbReference type="Proteomes" id="UP000826709"/>
    </source>
</evidence>
<organism evidence="7 8">
    <name type="scientific">Methanofollis formosanus</name>
    <dbReference type="NCBI Taxonomy" id="299308"/>
    <lineage>
        <taxon>Archaea</taxon>
        <taxon>Methanobacteriati</taxon>
        <taxon>Methanobacteriota</taxon>
        <taxon>Stenosarchaea group</taxon>
        <taxon>Methanomicrobia</taxon>
        <taxon>Methanomicrobiales</taxon>
        <taxon>Methanomicrobiaceae</taxon>
        <taxon>Methanofollis</taxon>
    </lineage>
</organism>
<dbReference type="InterPro" id="IPR028431">
    <property type="entry name" value="NADP_DH_HndA-like"/>
</dbReference>
<reference evidence="7" key="2">
    <citation type="submission" date="2019-03" db="EMBL/GenBank/DDBJ databases">
        <authorList>
            <person name="Chen S.-C."/>
            <person name="Wu S.-Y."/>
            <person name="Lai M.-C."/>
        </authorList>
    </citation>
    <scope>NUCLEOTIDE SEQUENCE</scope>
    <source>
        <strain evidence="7">ML15</strain>
    </source>
</reference>